<feature type="region of interest" description="Disordered" evidence="1">
    <location>
        <begin position="72"/>
        <end position="159"/>
    </location>
</feature>
<dbReference type="GO" id="GO:0031124">
    <property type="term" value="P:mRNA 3'-end processing"/>
    <property type="evidence" value="ECO:0007669"/>
    <property type="project" value="InterPro"/>
</dbReference>
<keyword evidence="5" id="KW-1185">Reference proteome</keyword>
<dbReference type="Gene3D" id="1.25.40.630">
    <property type="match status" value="1"/>
</dbReference>
<feature type="compositionally biased region" description="Pro residues" evidence="1">
    <location>
        <begin position="273"/>
        <end position="283"/>
    </location>
</feature>
<dbReference type="SMR" id="A0A1J6IM41"/>
<dbReference type="PANTHER" id="PTHR47866:SF2">
    <property type="entry name" value="HYDROXYPROLINE-RICH GLYCOPROTEIN FAMILY PROTEIN"/>
    <property type="match status" value="1"/>
</dbReference>
<dbReference type="Gene3D" id="1.10.20.70">
    <property type="entry name" value="Transcription termination and cleavage factor, C-terminal domain"/>
    <property type="match status" value="1"/>
</dbReference>
<dbReference type="PANTHER" id="PTHR47866">
    <property type="entry name" value="HYDROXYPROLINE-RICH GLYCOPROTEIN FAMILY PROTEIN"/>
    <property type="match status" value="1"/>
</dbReference>
<dbReference type="InterPro" id="IPR038192">
    <property type="entry name" value="CSTF_C_sf"/>
</dbReference>
<sequence>MAGKQVAADGLTTNFAGMSKNQLYDIMCQMKGLIEQNQQQARQILIQNPNLTKALFQAQIMLGMVQPQQAIPAIQPTGSPNLQPSVSQLTKSDGQSAPSLPGKIGMQDQTRKQQQNQSVPTPPSPSLSSSNLQAQSLPSHPSLSVQQSKGHIGGQSVPISLPQSTQVVNMPPVPHHSASQLPSHFQMQMPSASSQLEQPMHTSGSQHQHMQPQMPPQVRPSMQPYPRPMHPHMGSNVGFPPSGVPPPHHSHPTFHPTMKPPASMGPSFMSGQPPVPSQLPSQPPYQMGGSQLRTDFNQVGSFTQADRGSAWIPGRPENTPGIQFPGPPLIPGQMGAGNQPPRPPALSPEMENALLQQVRSLTPEQINMLPPEQRNQVLQLQQVLRQ</sequence>
<evidence type="ECO:0000256" key="1">
    <source>
        <dbReference type="SAM" id="MobiDB-lite"/>
    </source>
</evidence>
<proteinExistence type="predicted"/>
<evidence type="ECO:0000259" key="3">
    <source>
        <dbReference type="Pfam" id="PF14327"/>
    </source>
</evidence>
<organism evidence="4 5">
    <name type="scientific">Nicotiana attenuata</name>
    <name type="common">Coyote tobacco</name>
    <dbReference type="NCBI Taxonomy" id="49451"/>
    <lineage>
        <taxon>Eukaryota</taxon>
        <taxon>Viridiplantae</taxon>
        <taxon>Streptophyta</taxon>
        <taxon>Embryophyta</taxon>
        <taxon>Tracheophyta</taxon>
        <taxon>Spermatophyta</taxon>
        <taxon>Magnoliopsida</taxon>
        <taxon>eudicotyledons</taxon>
        <taxon>Gunneridae</taxon>
        <taxon>Pentapetalae</taxon>
        <taxon>asterids</taxon>
        <taxon>lamiids</taxon>
        <taxon>Solanales</taxon>
        <taxon>Solanaceae</taxon>
        <taxon>Nicotianoideae</taxon>
        <taxon>Nicotianeae</taxon>
        <taxon>Nicotiana</taxon>
    </lineage>
</organism>
<dbReference type="InterPro" id="IPR026896">
    <property type="entry name" value="CSTF_C"/>
</dbReference>
<feature type="compositionally biased region" description="Polar residues" evidence="1">
    <location>
        <begin position="77"/>
        <end position="98"/>
    </location>
</feature>
<gene>
    <name evidence="4" type="ORF">A4A49_12804</name>
</gene>
<feature type="region of interest" description="Disordered" evidence="1">
    <location>
        <begin position="189"/>
        <end position="218"/>
    </location>
</feature>
<accession>A0A1J6IM41</accession>
<feature type="domain" description="Transcription termination and cleavage factor C-terminal" evidence="2">
    <location>
        <begin position="352"/>
        <end position="386"/>
    </location>
</feature>
<feature type="region of interest" description="Disordered" evidence="1">
    <location>
        <begin position="262"/>
        <end position="285"/>
    </location>
</feature>
<dbReference type="STRING" id="49451.A0A1J6IM41"/>
<dbReference type="AlphaFoldDB" id="A0A1J6IM41"/>
<reference evidence="4" key="1">
    <citation type="submission" date="2016-11" db="EMBL/GenBank/DDBJ databases">
        <title>The genome of Nicotiana attenuata.</title>
        <authorList>
            <person name="Xu S."/>
            <person name="Brockmoeller T."/>
            <person name="Gaquerel E."/>
            <person name="Navarro A."/>
            <person name="Kuhl H."/>
            <person name="Gase K."/>
            <person name="Ling Z."/>
            <person name="Zhou W."/>
            <person name="Kreitzer C."/>
            <person name="Stanke M."/>
            <person name="Tang H."/>
            <person name="Lyons E."/>
            <person name="Pandey P."/>
            <person name="Pandey S.P."/>
            <person name="Timmermann B."/>
            <person name="Baldwin I.T."/>
        </authorList>
    </citation>
    <scope>NUCLEOTIDE SEQUENCE [LARGE SCALE GENOMIC DNA]</scope>
    <source>
        <strain evidence="4">UT</strain>
    </source>
</reference>
<dbReference type="EMBL" id="MJEQ01037194">
    <property type="protein sequence ID" value="OIS96224.1"/>
    <property type="molecule type" value="Genomic_DNA"/>
</dbReference>
<feature type="domain" description="Cleavage stimulation factor subunit 2 hinge" evidence="3">
    <location>
        <begin position="5"/>
        <end position="69"/>
    </location>
</feature>
<feature type="compositionally biased region" description="Polar residues" evidence="1">
    <location>
        <begin position="189"/>
        <end position="204"/>
    </location>
</feature>
<dbReference type="Proteomes" id="UP000187609">
    <property type="component" value="Unassembled WGS sequence"/>
</dbReference>
<protein>
    <recommendedName>
        <fullName evidence="6">Cleavage stimulating factor 64</fullName>
    </recommendedName>
</protein>
<dbReference type="Pfam" id="PF14327">
    <property type="entry name" value="CSTF2_hinge"/>
    <property type="match status" value="1"/>
</dbReference>
<feature type="compositionally biased region" description="Low complexity" evidence="1">
    <location>
        <begin position="126"/>
        <end position="139"/>
    </location>
</feature>
<evidence type="ECO:0000313" key="4">
    <source>
        <dbReference type="EMBL" id="OIS96224.1"/>
    </source>
</evidence>
<dbReference type="Gramene" id="OIS96224">
    <property type="protein sequence ID" value="OIS96224"/>
    <property type="gene ID" value="A4A49_12804"/>
</dbReference>
<evidence type="ECO:0000259" key="2">
    <source>
        <dbReference type="Pfam" id="PF14304"/>
    </source>
</evidence>
<dbReference type="InterPro" id="IPR025742">
    <property type="entry name" value="CSTF2_hinge"/>
</dbReference>
<name>A0A1J6IM41_NICAT</name>
<comment type="caution">
    <text evidence="4">The sequence shown here is derived from an EMBL/GenBank/DDBJ whole genome shotgun (WGS) entry which is preliminary data.</text>
</comment>
<evidence type="ECO:0008006" key="6">
    <source>
        <dbReference type="Google" id="ProtNLM"/>
    </source>
</evidence>
<evidence type="ECO:0000313" key="5">
    <source>
        <dbReference type="Proteomes" id="UP000187609"/>
    </source>
</evidence>
<dbReference type="KEGG" id="nau:109235574"/>
<dbReference type="OMA" id="HSMNTNA"/>
<dbReference type="OrthoDB" id="272703at2759"/>
<dbReference type="Pfam" id="PF14304">
    <property type="entry name" value="CSTF_C"/>
    <property type="match status" value="1"/>
</dbReference>